<proteinExistence type="predicted"/>
<feature type="region of interest" description="Disordered" evidence="1">
    <location>
        <begin position="440"/>
        <end position="464"/>
    </location>
</feature>
<dbReference type="Pfam" id="PF05133">
    <property type="entry name" value="SPP1_portal"/>
    <property type="match status" value="1"/>
</dbReference>
<gene>
    <name evidence="2" type="ORF">E1286_05150</name>
</gene>
<evidence type="ECO:0000313" key="3">
    <source>
        <dbReference type="Proteomes" id="UP000295302"/>
    </source>
</evidence>
<feature type="compositionally biased region" description="Low complexity" evidence="1">
    <location>
        <begin position="441"/>
        <end position="453"/>
    </location>
</feature>
<name>A0A4R4ZE41_9ACTN</name>
<dbReference type="AlphaFoldDB" id="A0A4R4ZE41"/>
<reference evidence="2 3" key="1">
    <citation type="submission" date="2019-03" db="EMBL/GenBank/DDBJ databases">
        <title>Draft genome sequences of novel Actinobacteria.</title>
        <authorList>
            <person name="Sahin N."/>
            <person name="Ay H."/>
            <person name="Saygin H."/>
        </authorList>
    </citation>
    <scope>NUCLEOTIDE SEQUENCE [LARGE SCALE GENOMIC DNA]</scope>
    <source>
        <strain evidence="2 3">CH32</strain>
    </source>
</reference>
<dbReference type="EMBL" id="SMKQ01000008">
    <property type="protein sequence ID" value="TDD54652.1"/>
    <property type="molecule type" value="Genomic_DNA"/>
</dbReference>
<dbReference type="OrthoDB" id="1780383at2"/>
<dbReference type="InterPro" id="IPR021145">
    <property type="entry name" value="Portal_protein_SPP1_Gp6-like"/>
</dbReference>
<organism evidence="2 3">
    <name type="scientific">Nonomuraea terrae</name>
    <dbReference type="NCBI Taxonomy" id="2530383"/>
    <lineage>
        <taxon>Bacteria</taxon>
        <taxon>Bacillati</taxon>
        <taxon>Actinomycetota</taxon>
        <taxon>Actinomycetes</taxon>
        <taxon>Streptosporangiales</taxon>
        <taxon>Streptosporangiaceae</taxon>
        <taxon>Nonomuraea</taxon>
    </lineage>
</organism>
<comment type="caution">
    <text evidence="2">The sequence shown here is derived from an EMBL/GenBank/DDBJ whole genome shotgun (WGS) entry which is preliminary data.</text>
</comment>
<evidence type="ECO:0000313" key="2">
    <source>
        <dbReference type="EMBL" id="TDD54652.1"/>
    </source>
</evidence>
<protein>
    <submittedName>
        <fullName evidence="2">Phage portal protein</fullName>
    </submittedName>
</protein>
<evidence type="ECO:0000256" key="1">
    <source>
        <dbReference type="SAM" id="MobiDB-lite"/>
    </source>
</evidence>
<feature type="compositionally biased region" description="Basic and acidic residues" evidence="1">
    <location>
        <begin position="454"/>
        <end position="464"/>
    </location>
</feature>
<accession>A0A4R4ZE41</accession>
<dbReference type="Proteomes" id="UP000295302">
    <property type="component" value="Unassembled WGS sequence"/>
</dbReference>
<keyword evidence="3" id="KW-1185">Reference proteome</keyword>
<sequence>MQLNCWWDYYSGNPPLPQGPKGPASVYLDFQRKARTNFLQMVVDASVHRLLAIGVTDAAGKSDDEAWRWWQQNRMDSRQKQIFRTALSQSESYAIVGPHPKDPKRPLITPEHPREVIVEYDPATGERIAALKAWYDDVEQVGKATVYLPDVIVKYQTGRRSGGRALPWGAENWGPRLDFDGSYVEAQSNPLNEVPVVPFTCAPELGELPQPDFAQGIDIQDRINLSMLNRMTAERYSAFRQKYVTGHRFREIKDEETGLPILDPISGQPQIEQPFRPDPGSLWASTGENVKFGEFSQTDLIGYLKTHQADILDLLILTHTPAYYYAGDLINVSADTVIALDTNHVAKIGEYQTGFGESLEDLFGLAAKIAGSERDFVSSEVRWKDPRQLNPSVMADMATKIKSIGYPLGVVAERMGESPQQVKRITTGQAQDAFLAASLNPAVAQQQAPQQPRQAERPPPDNLD</sequence>